<dbReference type="GO" id="GO:0106300">
    <property type="term" value="P:protein-DNA covalent cross-linking repair"/>
    <property type="evidence" value="ECO:0007669"/>
    <property type="project" value="InterPro"/>
</dbReference>
<dbReference type="STRING" id="195105.CN97_12575"/>
<keyword evidence="7" id="KW-0456">Lyase</keyword>
<gene>
    <name evidence="9" type="ORF">CN97_12575</name>
</gene>
<dbReference type="GO" id="GO:0008233">
    <property type="term" value="F:peptidase activity"/>
    <property type="evidence" value="ECO:0007669"/>
    <property type="project" value="UniProtKB-KW"/>
</dbReference>
<keyword evidence="3" id="KW-0227">DNA damage</keyword>
<dbReference type="OrthoDB" id="9782620at2"/>
<dbReference type="GO" id="GO:0003697">
    <property type="term" value="F:single-stranded DNA binding"/>
    <property type="evidence" value="ECO:0007669"/>
    <property type="project" value="InterPro"/>
</dbReference>
<evidence type="ECO:0000313" key="9">
    <source>
        <dbReference type="EMBL" id="KFI30412.1"/>
    </source>
</evidence>
<dbReference type="PANTHER" id="PTHR13604:SF0">
    <property type="entry name" value="ABASIC SITE PROCESSING PROTEIN HMCES"/>
    <property type="match status" value="1"/>
</dbReference>
<proteinExistence type="inferred from homology"/>
<evidence type="ECO:0000256" key="7">
    <source>
        <dbReference type="ARBA" id="ARBA00023239"/>
    </source>
</evidence>
<dbReference type="Gene3D" id="3.90.1680.20">
    <property type="match status" value="2"/>
</dbReference>
<dbReference type="EC" id="3.4.-.-" evidence="8"/>
<evidence type="ECO:0000256" key="5">
    <source>
        <dbReference type="ARBA" id="ARBA00023124"/>
    </source>
</evidence>
<evidence type="ECO:0000256" key="8">
    <source>
        <dbReference type="RuleBase" id="RU364100"/>
    </source>
</evidence>
<accession>A0A086Y812</accession>
<keyword evidence="6" id="KW-0238">DNA-binding</keyword>
<dbReference type="EMBL" id="JGYG01000003">
    <property type="protein sequence ID" value="KFI30412.1"/>
    <property type="molecule type" value="Genomic_DNA"/>
</dbReference>
<dbReference type="InterPro" id="IPR003738">
    <property type="entry name" value="SRAP"/>
</dbReference>
<dbReference type="InterPro" id="IPR036590">
    <property type="entry name" value="SRAP-like"/>
</dbReference>
<comment type="caution">
    <text evidence="9">The sequence shown here is derived from an EMBL/GenBank/DDBJ whole genome shotgun (WGS) entry which is preliminary data.</text>
</comment>
<evidence type="ECO:0000256" key="3">
    <source>
        <dbReference type="ARBA" id="ARBA00022763"/>
    </source>
</evidence>
<dbReference type="Pfam" id="PF02586">
    <property type="entry name" value="SRAP"/>
    <property type="match status" value="1"/>
</dbReference>
<comment type="similarity">
    <text evidence="1 8">Belongs to the SOS response-associated peptidase family.</text>
</comment>
<keyword evidence="4 8" id="KW-0378">Hydrolase</keyword>
<dbReference type="eggNOG" id="COG2135">
    <property type="taxonomic scope" value="Bacteria"/>
</dbReference>
<keyword evidence="5" id="KW-0190">Covalent protein-DNA linkage</keyword>
<dbReference type="GO" id="GO:0006508">
    <property type="term" value="P:proteolysis"/>
    <property type="evidence" value="ECO:0007669"/>
    <property type="project" value="UniProtKB-KW"/>
</dbReference>
<name>A0A086Y812_9RHOB</name>
<organism evidence="9 10">
    <name type="scientific">Haematobacter massiliensis</name>
    <dbReference type="NCBI Taxonomy" id="195105"/>
    <lineage>
        <taxon>Bacteria</taxon>
        <taxon>Pseudomonadati</taxon>
        <taxon>Pseudomonadota</taxon>
        <taxon>Alphaproteobacteria</taxon>
        <taxon>Rhodobacterales</taxon>
        <taxon>Paracoccaceae</taxon>
        <taxon>Haematobacter</taxon>
    </lineage>
</organism>
<protein>
    <recommendedName>
        <fullName evidence="8">Abasic site processing protein</fullName>
        <ecNumber evidence="8">3.4.-.-</ecNumber>
    </recommendedName>
</protein>
<sequence length="210" mass="23498">MCNLYASKKSQDYMRQLFTPAPLDRLGNLQPQPEIYPDQMAPIVRHGAEGLELVMARWGLPTPQTVLHQRGAPYDRGVTNVRNTGSPHWRRWLGVAHRCLVPLTAFAEPRGPGLGVAWFRLRDAEAPAFFAGIHVPGWRSVRKVKDGETTDDLYGFLTCPPNAEVGAIHPKAMPVILTEPVEWQTWLTAPWVVAKELQRPLPDDVLVARG</sequence>
<evidence type="ECO:0000256" key="6">
    <source>
        <dbReference type="ARBA" id="ARBA00023125"/>
    </source>
</evidence>
<evidence type="ECO:0000313" key="10">
    <source>
        <dbReference type="Proteomes" id="UP000028826"/>
    </source>
</evidence>
<dbReference type="GO" id="GO:0016829">
    <property type="term" value="F:lyase activity"/>
    <property type="evidence" value="ECO:0007669"/>
    <property type="project" value="UniProtKB-KW"/>
</dbReference>
<evidence type="ECO:0000256" key="4">
    <source>
        <dbReference type="ARBA" id="ARBA00022801"/>
    </source>
</evidence>
<dbReference type="PANTHER" id="PTHR13604">
    <property type="entry name" value="DC12-RELATED"/>
    <property type="match status" value="1"/>
</dbReference>
<evidence type="ECO:0000256" key="2">
    <source>
        <dbReference type="ARBA" id="ARBA00022670"/>
    </source>
</evidence>
<dbReference type="AlphaFoldDB" id="A0A086Y812"/>
<evidence type="ECO:0000256" key="1">
    <source>
        <dbReference type="ARBA" id="ARBA00008136"/>
    </source>
</evidence>
<keyword evidence="10" id="KW-1185">Reference proteome</keyword>
<dbReference type="Proteomes" id="UP000028826">
    <property type="component" value="Unassembled WGS sequence"/>
</dbReference>
<keyword evidence="2 8" id="KW-0645">Protease</keyword>
<reference evidence="9 10" key="1">
    <citation type="submission" date="2014-03" db="EMBL/GenBank/DDBJ databases">
        <title>Genome of Haematobacter massiliensis CCUG 47968.</title>
        <authorList>
            <person name="Wang D."/>
            <person name="Wang G."/>
        </authorList>
    </citation>
    <scope>NUCLEOTIDE SEQUENCE [LARGE SCALE GENOMIC DNA]</scope>
    <source>
        <strain evidence="9 10">CCUG 47968</strain>
    </source>
</reference>
<dbReference type="SUPFAM" id="SSF143081">
    <property type="entry name" value="BB1717-like"/>
    <property type="match status" value="1"/>
</dbReference>